<dbReference type="SUPFAM" id="SSF52091">
    <property type="entry name" value="SpoIIaa-like"/>
    <property type="match status" value="1"/>
</dbReference>
<dbReference type="Proteomes" id="UP000635606">
    <property type="component" value="Unassembled WGS sequence"/>
</dbReference>
<keyword evidence="3" id="KW-1185">Reference proteome</keyword>
<protein>
    <recommendedName>
        <fullName evidence="1">STAS domain-containing protein</fullName>
    </recommendedName>
</protein>
<dbReference type="EMBL" id="BOPH01000088">
    <property type="protein sequence ID" value="GIJ71639.1"/>
    <property type="molecule type" value="Genomic_DNA"/>
</dbReference>
<dbReference type="AlphaFoldDB" id="A0A8J3ZX19"/>
<evidence type="ECO:0000259" key="1">
    <source>
        <dbReference type="PROSITE" id="PS50801"/>
    </source>
</evidence>
<organism evidence="2 3">
    <name type="scientific">Virgisporangium ochraceum</name>
    <dbReference type="NCBI Taxonomy" id="65505"/>
    <lineage>
        <taxon>Bacteria</taxon>
        <taxon>Bacillati</taxon>
        <taxon>Actinomycetota</taxon>
        <taxon>Actinomycetes</taxon>
        <taxon>Micromonosporales</taxon>
        <taxon>Micromonosporaceae</taxon>
        <taxon>Virgisporangium</taxon>
    </lineage>
</organism>
<dbReference type="InterPro" id="IPR036513">
    <property type="entry name" value="STAS_dom_sf"/>
</dbReference>
<sequence length="103" mass="11218">MMDGLTLRYELRAGTTTVTVEGSLDARNCETLRDGLGLARMLRPSGPIVIDLDRVDELAVAALVILREASADARRDGRTMSLRNLHQENVTDPGSVRILARTG</sequence>
<accession>A0A8J3ZX19</accession>
<proteinExistence type="predicted"/>
<evidence type="ECO:0000313" key="3">
    <source>
        <dbReference type="Proteomes" id="UP000635606"/>
    </source>
</evidence>
<gene>
    <name evidence="2" type="ORF">Voc01_065560</name>
</gene>
<reference evidence="2" key="1">
    <citation type="submission" date="2021-01" db="EMBL/GenBank/DDBJ databases">
        <title>Whole genome shotgun sequence of Virgisporangium ochraceum NBRC 16418.</title>
        <authorList>
            <person name="Komaki H."/>
            <person name="Tamura T."/>
        </authorList>
    </citation>
    <scope>NUCLEOTIDE SEQUENCE</scope>
    <source>
        <strain evidence="2">NBRC 16418</strain>
    </source>
</reference>
<comment type="caution">
    <text evidence="2">The sequence shown here is derived from an EMBL/GenBank/DDBJ whole genome shotgun (WGS) entry which is preliminary data.</text>
</comment>
<evidence type="ECO:0000313" key="2">
    <source>
        <dbReference type="EMBL" id="GIJ71639.1"/>
    </source>
</evidence>
<feature type="domain" description="STAS" evidence="1">
    <location>
        <begin position="5"/>
        <end position="103"/>
    </location>
</feature>
<dbReference type="InterPro" id="IPR058548">
    <property type="entry name" value="MlaB-like_STAS"/>
</dbReference>
<name>A0A8J3ZX19_9ACTN</name>
<dbReference type="InterPro" id="IPR002645">
    <property type="entry name" value="STAS_dom"/>
</dbReference>
<dbReference type="Pfam" id="PF13466">
    <property type="entry name" value="STAS_2"/>
    <property type="match status" value="1"/>
</dbReference>
<dbReference type="Gene3D" id="3.30.750.24">
    <property type="entry name" value="STAS domain"/>
    <property type="match status" value="1"/>
</dbReference>
<dbReference type="PROSITE" id="PS50801">
    <property type="entry name" value="STAS"/>
    <property type="match status" value="1"/>
</dbReference>